<dbReference type="InterPro" id="IPR036111">
    <property type="entry name" value="Mal/L-sulfo/L-lacto_DH-like_sf"/>
</dbReference>
<comment type="caution">
    <text evidence="3">The sequence shown here is derived from an EMBL/GenBank/DDBJ whole genome shotgun (WGS) entry which is preliminary data.</text>
</comment>
<dbReference type="PANTHER" id="PTHR11091">
    <property type="entry name" value="OXIDOREDUCTASE-RELATED"/>
    <property type="match status" value="1"/>
</dbReference>
<dbReference type="InterPro" id="IPR043144">
    <property type="entry name" value="Mal/L-sulf/L-lact_DH-like_ah"/>
</dbReference>
<dbReference type="Pfam" id="PF02615">
    <property type="entry name" value="Ldh_2"/>
    <property type="match status" value="1"/>
</dbReference>
<dbReference type="Gene3D" id="3.30.1370.60">
    <property type="entry name" value="Hypothetical oxidoreductase yiak, domain 2"/>
    <property type="match status" value="1"/>
</dbReference>
<evidence type="ECO:0000313" key="4">
    <source>
        <dbReference type="Proteomes" id="UP000719500"/>
    </source>
</evidence>
<dbReference type="PANTHER" id="PTHR11091:SF0">
    <property type="entry name" value="MALATE DEHYDROGENASE"/>
    <property type="match status" value="1"/>
</dbReference>
<dbReference type="RefSeq" id="WP_204804458.1">
    <property type="nucleotide sequence ID" value="NZ_JACSNS010000026.1"/>
</dbReference>
<dbReference type="Proteomes" id="UP000719500">
    <property type="component" value="Unassembled WGS sequence"/>
</dbReference>
<dbReference type="InterPro" id="IPR003767">
    <property type="entry name" value="Malate/L-lactate_DH-like"/>
</dbReference>
<evidence type="ECO:0000256" key="1">
    <source>
        <dbReference type="ARBA" id="ARBA00006056"/>
    </source>
</evidence>
<keyword evidence="4" id="KW-1185">Reference proteome</keyword>
<organism evidence="3 4">
    <name type="scientific">Oscillibacter valericigenes</name>
    <dbReference type="NCBI Taxonomy" id="351091"/>
    <lineage>
        <taxon>Bacteria</taxon>
        <taxon>Bacillati</taxon>
        <taxon>Bacillota</taxon>
        <taxon>Clostridia</taxon>
        <taxon>Eubacteriales</taxon>
        <taxon>Oscillospiraceae</taxon>
        <taxon>Oscillibacter</taxon>
    </lineage>
</organism>
<gene>
    <name evidence="3" type="ORF">H9X91_08955</name>
</gene>
<evidence type="ECO:0000313" key="3">
    <source>
        <dbReference type="EMBL" id="MBM6851562.1"/>
    </source>
</evidence>
<dbReference type="InterPro" id="IPR043143">
    <property type="entry name" value="Mal/L-sulf/L-lact_DH-like_NADP"/>
</dbReference>
<dbReference type="EMBL" id="JACSNX010000013">
    <property type="protein sequence ID" value="MBM6851562.1"/>
    <property type="molecule type" value="Genomic_DNA"/>
</dbReference>
<name>A0ABS2FXD9_9FIRM</name>
<sequence length="350" mass="37125">MKYTVESLRQFGIQVAEKVGMSHQDAETLLKNLLLSDMRGVRSHGMTRLGGYVTRIERGCTSATAQPTITMDSGAVFSMDGNNGMGSTIGTAAMQECIRRAKEYGVSFCTVNHASHYGFGGFYAMQAAAEGMIGFNICNSPALVAPFGGATAMLGTNPMTVAVPSGKYPDLVLDMATSTVAKGKIALAMKEGKSIPDNWALAPDGSPTTDPVVANKGALTPLGGAKGYALALIIDVICCCLCGGNNSRQIPRMFEDPKEPSGVGYFMGAIDIGRFVDLETFKARTDAMYDELKAAPAAPGFQEIMIPGEIEYRSTQKAEAEGIDISPAIEKEFQELAGKYGVSMDLLQKC</sequence>
<protein>
    <submittedName>
        <fullName evidence="3">Ldh family oxidoreductase</fullName>
    </submittedName>
</protein>
<dbReference type="SUPFAM" id="SSF89733">
    <property type="entry name" value="L-sulfolactate dehydrogenase-like"/>
    <property type="match status" value="1"/>
</dbReference>
<proteinExistence type="inferred from homology"/>
<comment type="similarity">
    <text evidence="1">Belongs to the LDH2/MDH2 oxidoreductase family.</text>
</comment>
<accession>A0ABS2FXD9</accession>
<dbReference type="Gene3D" id="1.10.1530.10">
    <property type="match status" value="1"/>
</dbReference>
<keyword evidence="2" id="KW-0560">Oxidoreductase</keyword>
<evidence type="ECO:0000256" key="2">
    <source>
        <dbReference type="ARBA" id="ARBA00023002"/>
    </source>
</evidence>
<reference evidence="3 4" key="1">
    <citation type="journal article" date="2021" name="Sci. Rep.">
        <title>The distribution of antibiotic resistance genes in chicken gut microbiota commensals.</title>
        <authorList>
            <person name="Juricova H."/>
            <person name="Matiasovicova J."/>
            <person name="Kubasova T."/>
            <person name="Cejkova D."/>
            <person name="Rychlik I."/>
        </authorList>
    </citation>
    <scope>NUCLEOTIDE SEQUENCE [LARGE SCALE GENOMIC DNA]</scope>
    <source>
        <strain evidence="3 4">An411</strain>
    </source>
</reference>